<dbReference type="RefSeq" id="WP_138216958.1">
    <property type="nucleotide sequence ID" value="NZ_VASG01000012.1"/>
</dbReference>
<dbReference type="InterPro" id="IPR013154">
    <property type="entry name" value="ADH-like_N"/>
</dbReference>
<proteinExistence type="predicted"/>
<dbReference type="Gene3D" id="3.40.50.720">
    <property type="entry name" value="NAD(P)-binding Rossmann-like Domain"/>
    <property type="match status" value="1"/>
</dbReference>
<feature type="domain" description="Enoyl reductase (ER)" evidence="1">
    <location>
        <begin position="13"/>
        <end position="321"/>
    </location>
</feature>
<reference evidence="3" key="2">
    <citation type="submission" date="2019-06" db="EMBL/GenBank/DDBJ databases">
        <title>AzeR, a transcriptional regulator that responds to azelaic acid in Pseudomonas nitroreducens.</title>
        <authorList>
            <person name="Bez C."/>
            <person name="Javvadi S.G."/>
            <person name="Bertani I."/>
            <person name="Devescovi G."/>
            <person name="Studholme D.J."/>
            <person name="Geller A."/>
            <person name="Levy A."/>
            <person name="Venturi V."/>
        </authorList>
    </citation>
    <scope>NUCLEOTIDE SEQUENCE [LARGE SCALE GENOMIC DNA]</scope>
    <source>
        <strain evidence="3">DSM 9128</strain>
    </source>
</reference>
<dbReference type="CDD" id="cd08271">
    <property type="entry name" value="MDR5"/>
    <property type="match status" value="1"/>
</dbReference>
<gene>
    <name evidence="2" type="ORF">FEA48_29490</name>
</gene>
<dbReference type="GO" id="GO:0016491">
    <property type="term" value="F:oxidoreductase activity"/>
    <property type="evidence" value="ECO:0007669"/>
    <property type="project" value="InterPro"/>
</dbReference>
<dbReference type="SUPFAM" id="SSF50129">
    <property type="entry name" value="GroES-like"/>
    <property type="match status" value="1"/>
</dbReference>
<evidence type="ECO:0000259" key="1">
    <source>
        <dbReference type="SMART" id="SM00829"/>
    </source>
</evidence>
<dbReference type="PANTHER" id="PTHR43482">
    <property type="entry name" value="PROTEIN AST1-RELATED"/>
    <property type="match status" value="1"/>
</dbReference>
<dbReference type="AlphaFoldDB" id="A0A5R8ZQG2"/>
<dbReference type="InterPro" id="IPR052585">
    <property type="entry name" value="Lipid_raft_assoc_Zn_ADH"/>
</dbReference>
<dbReference type="InterPro" id="IPR036291">
    <property type="entry name" value="NAD(P)-bd_dom_sf"/>
</dbReference>
<dbReference type="SUPFAM" id="SSF51735">
    <property type="entry name" value="NAD(P)-binding Rossmann-fold domains"/>
    <property type="match status" value="1"/>
</dbReference>
<dbReference type="Proteomes" id="UP000307510">
    <property type="component" value="Unassembled WGS sequence"/>
</dbReference>
<sequence length="323" mass="34870">MSSSRAWTWQGGAQAQQLQLQSRALLDPAPGEVLVRNAAIGLNPVDWKVLGGELVDWQPGKIPGVDGAGTVIAVGQGIDEDWLGRRVAYHQDLNKPGSFAEHTPVAARVLMCLPDALDFARAAGFPCPALTAWQALDKLPLHEDDLLLISGAGGAVGQYLVQFASERGVQVSVMCHSRHWQRLQRLGAAQVLPGPLADDEVWAAGERFHALIDCIGSDHAQRLVPALRANGHLLCIQGRVSDWPNPPFGRALSMHEVALGALHRHGDDVDWARLVAAGERLLLAAAEGQLQTEPLVIGEFESLPERLADLRQRSFSGKPVILF</sequence>
<evidence type="ECO:0000313" key="2">
    <source>
        <dbReference type="EMBL" id="TLP68583.1"/>
    </source>
</evidence>
<dbReference type="InterPro" id="IPR020843">
    <property type="entry name" value="ER"/>
</dbReference>
<dbReference type="EMBL" id="VASG01000012">
    <property type="protein sequence ID" value="TLP68583.1"/>
    <property type="molecule type" value="Genomic_DNA"/>
</dbReference>
<dbReference type="Pfam" id="PF08240">
    <property type="entry name" value="ADH_N"/>
    <property type="match status" value="1"/>
</dbReference>
<dbReference type="SMART" id="SM00829">
    <property type="entry name" value="PKS_ER"/>
    <property type="match status" value="1"/>
</dbReference>
<dbReference type="Gene3D" id="3.90.180.10">
    <property type="entry name" value="Medium-chain alcohol dehydrogenases, catalytic domain"/>
    <property type="match status" value="1"/>
</dbReference>
<dbReference type="PANTHER" id="PTHR43482:SF1">
    <property type="entry name" value="PROTEIN AST1-RELATED"/>
    <property type="match status" value="1"/>
</dbReference>
<protein>
    <submittedName>
        <fullName evidence="2">Alcohol dehydrogenase</fullName>
    </submittedName>
</protein>
<evidence type="ECO:0000313" key="3">
    <source>
        <dbReference type="Proteomes" id="UP000307510"/>
    </source>
</evidence>
<organism evidence="2 3">
    <name type="scientific">Pseudomonas nitroreducens</name>
    <dbReference type="NCBI Taxonomy" id="46680"/>
    <lineage>
        <taxon>Bacteria</taxon>
        <taxon>Pseudomonadati</taxon>
        <taxon>Pseudomonadota</taxon>
        <taxon>Gammaproteobacteria</taxon>
        <taxon>Pseudomonadales</taxon>
        <taxon>Pseudomonadaceae</taxon>
        <taxon>Pseudomonas</taxon>
    </lineage>
</organism>
<name>A0A5R8ZQG2_PSENT</name>
<reference evidence="2 3" key="1">
    <citation type="submission" date="2019-05" db="EMBL/GenBank/DDBJ databases">
        <authorList>
            <person name="Moore K."/>
            <person name="O'Neill P."/>
            <person name="Farbos A."/>
            <person name="Studholme D.J."/>
        </authorList>
    </citation>
    <scope>NUCLEOTIDE SEQUENCE [LARGE SCALE GENOMIC DNA]</scope>
    <source>
        <strain evidence="2 3">DSM 9128</strain>
    </source>
</reference>
<dbReference type="InterPro" id="IPR011032">
    <property type="entry name" value="GroES-like_sf"/>
</dbReference>
<accession>A0A5R8ZQG2</accession>
<comment type="caution">
    <text evidence="2">The sequence shown here is derived from an EMBL/GenBank/DDBJ whole genome shotgun (WGS) entry which is preliminary data.</text>
</comment>